<name>A0AAV2YZY3_9STRA</name>
<dbReference type="PROSITE" id="PS50878">
    <property type="entry name" value="RT_POL"/>
    <property type="match status" value="1"/>
</dbReference>
<gene>
    <name evidence="2" type="ORF">N0F65_000898</name>
</gene>
<reference evidence="2" key="2">
    <citation type="journal article" date="2023" name="Microbiol Resour">
        <title>Decontamination and Annotation of the Draft Genome Sequence of the Oomycete Lagenidium giganteum ARSEF 373.</title>
        <authorList>
            <person name="Morgan W.R."/>
            <person name="Tartar A."/>
        </authorList>
    </citation>
    <scope>NUCLEOTIDE SEQUENCE</scope>
    <source>
        <strain evidence="2">ARSEF 373</strain>
    </source>
</reference>
<keyword evidence="3" id="KW-1185">Reference proteome</keyword>
<evidence type="ECO:0000259" key="1">
    <source>
        <dbReference type="PROSITE" id="PS50878"/>
    </source>
</evidence>
<comment type="caution">
    <text evidence="2">The sequence shown here is derived from an EMBL/GenBank/DDBJ whole genome shotgun (WGS) entry which is preliminary data.</text>
</comment>
<dbReference type="Pfam" id="PF00078">
    <property type="entry name" value="RVT_1"/>
    <property type="match status" value="1"/>
</dbReference>
<dbReference type="AlphaFoldDB" id="A0AAV2YZY3"/>
<dbReference type="InterPro" id="IPR043502">
    <property type="entry name" value="DNA/RNA_pol_sf"/>
</dbReference>
<reference evidence="2" key="1">
    <citation type="submission" date="2022-11" db="EMBL/GenBank/DDBJ databases">
        <authorList>
            <person name="Morgan W.R."/>
            <person name="Tartar A."/>
        </authorList>
    </citation>
    <scope>NUCLEOTIDE SEQUENCE</scope>
    <source>
        <strain evidence="2">ARSEF 373</strain>
    </source>
</reference>
<dbReference type="Proteomes" id="UP001146120">
    <property type="component" value="Unassembled WGS sequence"/>
</dbReference>
<evidence type="ECO:0000313" key="3">
    <source>
        <dbReference type="Proteomes" id="UP001146120"/>
    </source>
</evidence>
<dbReference type="EMBL" id="DAKRPA010000078">
    <property type="protein sequence ID" value="DAZ99720.1"/>
    <property type="molecule type" value="Genomic_DNA"/>
</dbReference>
<feature type="domain" description="Reverse transcriptase" evidence="1">
    <location>
        <begin position="1"/>
        <end position="119"/>
    </location>
</feature>
<proteinExistence type="predicted"/>
<sequence>MPHQGRFPSSFGSAHISCIPKIGKRANGLNFRPIALLTTDYRIFTRVLTRRLRPLLPELVHPMQTGFVPGRDIHATIDMFLQLQRQERHKRNRSAPALLLDFSKAYDTLNRDYMVDTIR</sequence>
<dbReference type="InterPro" id="IPR000477">
    <property type="entry name" value="RT_dom"/>
</dbReference>
<organism evidence="2 3">
    <name type="scientific">Lagenidium giganteum</name>
    <dbReference type="NCBI Taxonomy" id="4803"/>
    <lineage>
        <taxon>Eukaryota</taxon>
        <taxon>Sar</taxon>
        <taxon>Stramenopiles</taxon>
        <taxon>Oomycota</taxon>
        <taxon>Peronosporomycetes</taxon>
        <taxon>Pythiales</taxon>
        <taxon>Pythiaceae</taxon>
    </lineage>
</organism>
<protein>
    <recommendedName>
        <fullName evidence="1">Reverse transcriptase domain-containing protein</fullName>
    </recommendedName>
</protein>
<dbReference type="PANTHER" id="PTHR19446">
    <property type="entry name" value="REVERSE TRANSCRIPTASES"/>
    <property type="match status" value="1"/>
</dbReference>
<evidence type="ECO:0000313" key="2">
    <source>
        <dbReference type="EMBL" id="DAZ99720.1"/>
    </source>
</evidence>
<accession>A0AAV2YZY3</accession>
<dbReference type="SUPFAM" id="SSF56672">
    <property type="entry name" value="DNA/RNA polymerases"/>
    <property type="match status" value="1"/>
</dbReference>